<gene>
    <name evidence="2" type="ORF">KDA82_11980</name>
</gene>
<reference evidence="2" key="1">
    <citation type="submission" date="2021-04" db="EMBL/GenBank/DDBJ databases">
        <title>Sequencing of actinobacteria type strains.</title>
        <authorList>
            <person name="Nguyen G.-S."/>
            <person name="Wentzel A."/>
        </authorList>
    </citation>
    <scope>NUCLEOTIDE SEQUENCE</scope>
    <source>
        <strain evidence="2">DSM 42095</strain>
    </source>
</reference>
<keyword evidence="3" id="KW-1185">Reference proteome</keyword>
<name>A0A8T4IT52_9ACTN</name>
<dbReference type="CDD" id="cd00267">
    <property type="entry name" value="ABC_ATPase"/>
    <property type="match status" value="1"/>
</dbReference>
<dbReference type="SUPFAM" id="SSF52540">
    <property type="entry name" value="P-loop containing nucleoside triphosphate hydrolases"/>
    <property type="match status" value="1"/>
</dbReference>
<feature type="region of interest" description="Disordered" evidence="1">
    <location>
        <begin position="159"/>
        <end position="198"/>
    </location>
</feature>
<dbReference type="InterPro" id="IPR027417">
    <property type="entry name" value="P-loop_NTPase"/>
</dbReference>
<accession>A0A8T4IT52</accession>
<dbReference type="PANTHER" id="PTHR46844">
    <property type="entry name" value="SLR5058 PROTEIN"/>
    <property type="match status" value="1"/>
</dbReference>
<proteinExistence type="predicted"/>
<dbReference type="AlphaFoldDB" id="A0A8T4IT52"/>
<evidence type="ECO:0000256" key="1">
    <source>
        <dbReference type="SAM" id="MobiDB-lite"/>
    </source>
</evidence>
<organism evidence="2 3">
    <name type="scientific">Streptomyces daliensis</name>
    <dbReference type="NCBI Taxonomy" id="299421"/>
    <lineage>
        <taxon>Bacteria</taxon>
        <taxon>Bacillati</taxon>
        <taxon>Actinomycetota</taxon>
        <taxon>Actinomycetes</taxon>
        <taxon>Kitasatosporales</taxon>
        <taxon>Streptomycetaceae</taxon>
        <taxon>Streptomyces</taxon>
    </lineage>
</organism>
<feature type="non-terminal residue" evidence="2">
    <location>
        <position position="1188"/>
    </location>
</feature>
<dbReference type="PANTHER" id="PTHR46844:SF1">
    <property type="entry name" value="SLR5058 PROTEIN"/>
    <property type="match status" value="1"/>
</dbReference>
<dbReference type="EMBL" id="JAGSMN010000244">
    <property type="protein sequence ID" value="MBR7673723.1"/>
    <property type="molecule type" value="Genomic_DNA"/>
</dbReference>
<sequence length="1188" mass="129529">MPGGRPPKNGGPERYPELEELAEWLRQAMADAGYETPNALVRAEIVPRNVVYGIHNATHFFRIEAVRALAAGLRKDPAAVEPLWRRAKEARDRASVAREAAEAPRLTSWADIPVPTLAVRNLTEAQSKSVERLPYDMLGVEEPPLSAVYVRQRVRPVARDTAGAPHADVPGVDGGDPRRSSAARAEEGSGPDSVTSASDALADHEHLLITGEPGAGKSTLSSHLAWTLSRVWMGEESSLNAPLDEPVVPVRIAARTLVDQSGSWSAVLCQAVRRSLGRSLVADPDPALFTGRVMGARWLVLVDGLDEIADREARTAVIRTIAQHARTGSDYRFVITSRPLPEAELAPLRGSLVGAYGMEPFAAAELRDFAGKWFAAQYPDRPARARSAADRFLKETEDGRLHELVQNPLLATLAAVNATVDPARPLPTSRLSLYQRFCEHLLTRGDSGTKARTALRRRYGDDPERRDFHLWLDDHKRELLGVLGRCRLEGEGSLAEAALEWLRARDGERPRLPGWENEVAEFLQGTGLLVTEEDDYRFLHHSFAEFIAAQSYAGLIAPDFPEAEVWIRRAFNGDERTLALFVFCMWSERPECEADRIAEHLLTGASGGHERPLLAGLLLAEGVPFGEPNRAAVLDRLEAIGRNALDFEDREKAFEVLGALGRLPGVLGRLERIASAETLEAGCRLFAVEAFSSAGRAETAERLLRDVLPRIHGMLPHASRVACALGDGAREAVRERCWSLAEEPDVDCYRLSRAVEALEALGFRDDTAQMARRVLTMPWAGPSDLERAVEAWLKAKGAGAATEVMELTGARAASDQRGRSAVAKALEKQGQSEAAARLAAEVLRAPVLSTGRACEAAQTLVRVRGEAARDDVLAAFERSGADVGHHVWLAARLLDTVTGLGGTEELMERVERIVGDHRWGFLGSGYAVAVWLKIKGAGAVETLMELTGRGHGLCGMDRAVMAGALLDAGAREEAGELAALALRTPNMTRPYYRDAAAVLLKTEGKEAAPLLEDIWREAQGLAIDSDWLRATLDALKAHEDPATDEAVCRLARELVALPTAKSEDVLRGLRILATVEGRFAVPYLVSTAESHPVLGWFSYGDLAQELAAMCESEAARKLWRAALALPQPPERFELRLLDDMLTAGEGALAATWLRELIEDPETYGPRRLHLRGLLAYLEATEPQSRAGD</sequence>
<evidence type="ECO:0008006" key="4">
    <source>
        <dbReference type="Google" id="ProtNLM"/>
    </source>
</evidence>
<protein>
    <recommendedName>
        <fullName evidence="4">NACHT domain-containing protein</fullName>
    </recommendedName>
</protein>
<feature type="compositionally biased region" description="Basic and acidic residues" evidence="1">
    <location>
        <begin position="175"/>
        <end position="187"/>
    </location>
</feature>
<dbReference type="Gene3D" id="3.40.50.300">
    <property type="entry name" value="P-loop containing nucleotide triphosphate hydrolases"/>
    <property type="match status" value="1"/>
</dbReference>
<dbReference type="Proteomes" id="UP000675554">
    <property type="component" value="Unassembled WGS sequence"/>
</dbReference>
<comment type="caution">
    <text evidence="2">The sequence shown here is derived from an EMBL/GenBank/DDBJ whole genome shotgun (WGS) entry which is preliminary data.</text>
</comment>
<evidence type="ECO:0000313" key="3">
    <source>
        <dbReference type="Proteomes" id="UP000675554"/>
    </source>
</evidence>
<evidence type="ECO:0000313" key="2">
    <source>
        <dbReference type="EMBL" id="MBR7673723.1"/>
    </source>
</evidence>